<evidence type="ECO:0000313" key="2">
    <source>
        <dbReference type="Proteomes" id="UP001164250"/>
    </source>
</evidence>
<proteinExistence type="predicted"/>
<comment type="caution">
    <text evidence="1">The sequence shown here is derived from an EMBL/GenBank/DDBJ whole genome shotgun (WGS) entry which is preliminary data.</text>
</comment>
<evidence type="ECO:0000313" key="1">
    <source>
        <dbReference type="EMBL" id="KAJ0075324.1"/>
    </source>
</evidence>
<gene>
    <name evidence="1" type="ORF">Patl1_35248</name>
</gene>
<dbReference type="EMBL" id="CM047910">
    <property type="protein sequence ID" value="KAJ0075324.1"/>
    <property type="molecule type" value="Genomic_DNA"/>
</dbReference>
<keyword evidence="2" id="KW-1185">Reference proteome</keyword>
<reference evidence="2" key="1">
    <citation type="journal article" date="2023" name="G3 (Bethesda)">
        <title>Genome assembly and association tests identify interacting loci associated with vigor, precocity, and sex in interspecific pistachio rootstocks.</title>
        <authorList>
            <person name="Palmer W."/>
            <person name="Jacygrad E."/>
            <person name="Sagayaradj S."/>
            <person name="Cavanaugh K."/>
            <person name="Han R."/>
            <person name="Bertier L."/>
            <person name="Beede B."/>
            <person name="Kafkas S."/>
            <person name="Golino D."/>
            <person name="Preece J."/>
            <person name="Michelmore R."/>
        </authorList>
    </citation>
    <scope>NUCLEOTIDE SEQUENCE [LARGE SCALE GENOMIC DNA]</scope>
</reference>
<accession>A0ACC0ZTC4</accession>
<protein>
    <submittedName>
        <fullName evidence="1">Uncharacterized protein</fullName>
    </submittedName>
</protein>
<name>A0ACC0ZTC4_9ROSI</name>
<organism evidence="1 2">
    <name type="scientific">Pistacia atlantica</name>
    <dbReference type="NCBI Taxonomy" id="434234"/>
    <lineage>
        <taxon>Eukaryota</taxon>
        <taxon>Viridiplantae</taxon>
        <taxon>Streptophyta</taxon>
        <taxon>Embryophyta</taxon>
        <taxon>Tracheophyta</taxon>
        <taxon>Spermatophyta</taxon>
        <taxon>Magnoliopsida</taxon>
        <taxon>eudicotyledons</taxon>
        <taxon>Gunneridae</taxon>
        <taxon>Pentapetalae</taxon>
        <taxon>rosids</taxon>
        <taxon>malvids</taxon>
        <taxon>Sapindales</taxon>
        <taxon>Anacardiaceae</taxon>
        <taxon>Pistacia</taxon>
    </lineage>
</organism>
<sequence>MDPKMVQAIVEWAIVEWLAPMKVTKLKSFLGLADYYRKFIVGFSRKATLLMNLLTKEQW</sequence>
<dbReference type="Proteomes" id="UP001164250">
    <property type="component" value="Chromosome 15"/>
</dbReference>